<proteinExistence type="predicted"/>
<name>A0A380WPJ6_AMIAI</name>
<evidence type="ECO:0000313" key="3">
    <source>
        <dbReference type="Proteomes" id="UP000254701"/>
    </source>
</evidence>
<evidence type="ECO:0000256" key="1">
    <source>
        <dbReference type="SAM" id="MobiDB-lite"/>
    </source>
</evidence>
<dbReference type="Proteomes" id="UP000254701">
    <property type="component" value="Unassembled WGS sequence"/>
</dbReference>
<reference evidence="2 3" key="1">
    <citation type="submission" date="2018-06" db="EMBL/GenBank/DDBJ databases">
        <authorList>
            <consortium name="Pathogen Informatics"/>
            <person name="Doyle S."/>
        </authorList>
    </citation>
    <scope>NUCLEOTIDE SEQUENCE [LARGE SCALE GENOMIC DNA]</scope>
    <source>
        <strain evidence="2 3">NCTC10684</strain>
    </source>
</reference>
<dbReference type="EMBL" id="UFSM01000001">
    <property type="protein sequence ID" value="SUU90768.1"/>
    <property type="molecule type" value="Genomic_DNA"/>
</dbReference>
<gene>
    <name evidence="2" type="ORF">NCTC10684_04026</name>
</gene>
<dbReference type="RefSeq" id="WP_165915778.1">
    <property type="nucleotide sequence ID" value="NZ_BAAAVY010000037.1"/>
</dbReference>
<dbReference type="AlphaFoldDB" id="A0A380WPJ6"/>
<feature type="region of interest" description="Disordered" evidence="1">
    <location>
        <begin position="25"/>
        <end position="54"/>
    </location>
</feature>
<evidence type="ECO:0000313" key="2">
    <source>
        <dbReference type="EMBL" id="SUU90768.1"/>
    </source>
</evidence>
<accession>A0A380WPJ6</accession>
<sequence>MPNEGKIVGAAEAHQKAMEQVKEMDKQFRPEPVEKTLFEKTHEKLEKAQKDGKV</sequence>
<organism evidence="2 3">
    <name type="scientific">Aminobacter aminovorans</name>
    <name type="common">Chelatobacter heintzii</name>
    <dbReference type="NCBI Taxonomy" id="83263"/>
    <lineage>
        <taxon>Bacteria</taxon>
        <taxon>Pseudomonadati</taxon>
        <taxon>Pseudomonadota</taxon>
        <taxon>Alphaproteobacteria</taxon>
        <taxon>Hyphomicrobiales</taxon>
        <taxon>Phyllobacteriaceae</taxon>
        <taxon>Aminobacter</taxon>
    </lineage>
</organism>
<protein>
    <submittedName>
        <fullName evidence="2">Uncharacterized protein</fullName>
    </submittedName>
</protein>